<dbReference type="Proteomes" id="UP000595221">
    <property type="component" value="Chromosome"/>
</dbReference>
<name>A0A7T4T429_9MICC</name>
<dbReference type="EMBL" id="CP066078">
    <property type="protein sequence ID" value="QQC58984.1"/>
    <property type="molecule type" value="Genomic_DNA"/>
</dbReference>
<gene>
    <name evidence="1" type="ORF">I6H58_08460</name>
</gene>
<dbReference type="AlphaFoldDB" id="A0A7T4T429"/>
<accession>A0A7T4T429</accession>
<protein>
    <submittedName>
        <fullName evidence="1">Uncharacterized protein</fullName>
    </submittedName>
</protein>
<dbReference type="RefSeq" id="WP_198489991.1">
    <property type="nucleotide sequence ID" value="NZ_CP066078.1"/>
</dbReference>
<evidence type="ECO:0000313" key="2">
    <source>
        <dbReference type="Proteomes" id="UP000595221"/>
    </source>
</evidence>
<evidence type="ECO:0000313" key="1">
    <source>
        <dbReference type="EMBL" id="QQC58984.1"/>
    </source>
</evidence>
<reference evidence="1 2" key="1">
    <citation type="submission" date="2020-12" db="EMBL/GenBank/DDBJ databases">
        <title>FDA dAtabase for Regulatory Grade micrObial Sequences (FDA-ARGOS): Supporting development and validation of Infectious Disease Dx tests.</title>
        <authorList>
            <person name="Sproer C."/>
            <person name="Gronow S."/>
            <person name="Severitt S."/>
            <person name="Schroder I."/>
            <person name="Tallon L."/>
            <person name="Sadzewicz L."/>
            <person name="Zhao X."/>
            <person name="Boylan J."/>
            <person name="Ott S."/>
            <person name="Bowen H."/>
            <person name="Vavikolanu K."/>
            <person name="Mehta A."/>
            <person name="Aluvathingal J."/>
            <person name="Nadendla S."/>
            <person name="Lowell S."/>
            <person name="Myers T."/>
            <person name="Yan Y."/>
            <person name="Sichtig H."/>
        </authorList>
    </citation>
    <scope>NUCLEOTIDE SEQUENCE [LARGE SCALE GENOMIC DNA]</scope>
    <source>
        <strain evidence="1 2">FDAARGOS_1001</strain>
    </source>
</reference>
<organism evidence="1 2">
    <name type="scientific">Rothia kristinae</name>
    <dbReference type="NCBI Taxonomy" id="37923"/>
    <lineage>
        <taxon>Bacteria</taxon>
        <taxon>Bacillati</taxon>
        <taxon>Actinomycetota</taxon>
        <taxon>Actinomycetes</taxon>
        <taxon>Micrococcales</taxon>
        <taxon>Micrococcaceae</taxon>
        <taxon>Rothia</taxon>
    </lineage>
</organism>
<proteinExistence type="predicted"/>
<sequence>MSSIIVPHQSRTVFTRSSRSIRRSRWLVRDSDQPVIFDDLDPTATPSIVAHRQQDGRLRQGDARTACAGLGEARLEQRVRPQPQRPGLLLRGCELIRWGPPGEIVPDIQRILVVEEVVLIKQILHLGSLEVVILDAVIRADARLDAGVRSGAGLGVGVASVVHARSLAHHLPHAQTATAPCG</sequence>